<dbReference type="GO" id="GO:0005886">
    <property type="term" value="C:plasma membrane"/>
    <property type="evidence" value="ECO:0007669"/>
    <property type="project" value="UniProtKB-SubCell"/>
</dbReference>
<keyword evidence="4 7" id="KW-0812">Transmembrane</keyword>
<proteinExistence type="inferred from homology"/>
<evidence type="ECO:0000256" key="2">
    <source>
        <dbReference type="ARBA" id="ARBA00005811"/>
    </source>
</evidence>
<dbReference type="Pfam" id="PF02472">
    <property type="entry name" value="ExbD"/>
    <property type="match status" value="1"/>
</dbReference>
<dbReference type="InterPro" id="IPR003400">
    <property type="entry name" value="ExbD"/>
</dbReference>
<sequence length="170" mass="18747">MAQIQENNTAGKGGKRRAKSSAFHLDMTPMVDLAFLLLTFFMLTTTFTKLQTMELAMPADAKEAGGPAPIKAKNAVTVILGERNEVFYYFGFAGDNPEVIKTDFSANGIRKVLTSEQIKSNPKAVVLIKPLEKSRYSNLVDMLDEIKITETKKFALVQVEEADKELIAGL</sequence>
<evidence type="ECO:0000313" key="9">
    <source>
        <dbReference type="EMBL" id="MBC5991921.1"/>
    </source>
</evidence>
<keyword evidence="6 8" id="KW-0472">Membrane</keyword>
<keyword evidence="10" id="KW-1185">Reference proteome</keyword>
<dbReference type="GO" id="GO:0022857">
    <property type="term" value="F:transmembrane transporter activity"/>
    <property type="evidence" value="ECO:0007669"/>
    <property type="project" value="InterPro"/>
</dbReference>
<evidence type="ECO:0000256" key="5">
    <source>
        <dbReference type="ARBA" id="ARBA00022989"/>
    </source>
</evidence>
<name>A0A923N5M7_9BACT</name>
<evidence type="ECO:0000313" key="10">
    <source>
        <dbReference type="Proteomes" id="UP000603640"/>
    </source>
</evidence>
<organism evidence="9 10">
    <name type="scientific">Pontibacter cellulosilyticus</name>
    <dbReference type="NCBI Taxonomy" id="1720253"/>
    <lineage>
        <taxon>Bacteria</taxon>
        <taxon>Pseudomonadati</taxon>
        <taxon>Bacteroidota</taxon>
        <taxon>Cytophagia</taxon>
        <taxon>Cytophagales</taxon>
        <taxon>Hymenobacteraceae</taxon>
        <taxon>Pontibacter</taxon>
    </lineage>
</organism>
<dbReference type="RefSeq" id="WP_187065895.1">
    <property type="nucleotide sequence ID" value="NZ_JACRVF010000001.1"/>
</dbReference>
<dbReference type="GO" id="GO:0015031">
    <property type="term" value="P:protein transport"/>
    <property type="evidence" value="ECO:0007669"/>
    <property type="project" value="UniProtKB-KW"/>
</dbReference>
<keyword evidence="7" id="KW-0653">Protein transport</keyword>
<evidence type="ECO:0000256" key="8">
    <source>
        <dbReference type="SAM" id="Phobius"/>
    </source>
</evidence>
<evidence type="ECO:0000256" key="7">
    <source>
        <dbReference type="RuleBase" id="RU003879"/>
    </source>
</evidence>
<accession>A0A923N5M7</accession>
<evidence type="ECO:0000256" key="3">
    <source>
        <dbReference type="ARBA" id="ARBA00022475"/>
    </source>
</evidence>
<evidence type="ECO:0000256" key="6">
    <source>
        <dbReference type="ARBA" id="ARBA00023136"/>
    </source>
</evidence>
<protein>
    <submittedName>
        <fullName evidence="9">Biopolymer transporter ExbD</fullName>
    </submittedName>
</protein>
<dbReference type="EMBL" id="JACRVF010000001">
    <property type="protein sequence ID" value="MBC5991921.1"/>
    <property type="molecule type" value="Genomic_DNA"/>
</dbReference>
<comment type="similarity">
    <text evidence="2 7">Belongs to the ExbD/TolR family.</text>
</comment>
<keyword evidence="5 8" id="KW-1133">Transmembrane helix</keyword>
<reference evidence="9" key="1">
    <citation type="submission" date="2020-08" db="EMBL/GenBank/DDBJ databases">
        <title>Pontibacter sp. SD6 16S ribosomal RNA gene Genome sequencing and assembly.</title>
        <authorList>
            <person name="Kang M."/>
        </authorList>
    </citation>
    <scope>NUCLEOTIDE SEQUENCE</scope>
    <source>
        <strain evidence="9">SD6</strain>
    </source>
</reference>
<dbReference type="Proteomes" id="UP000603640">
    <property type="component" value="Unassembled WGS sequence"/>
</dbReference>
<evidence type="ECO:0000256" key="4">
    <source>
        <dbReference type="ARBA" id="ARBA00022692"/>
    </source>
</evidence>
<keyword evidence="7" id="KW-0813">Transport</keyword>
<comment type="caution">
    <text evidence="9">The sequence shown here is derived from an EMBL/GenBank/DDBJ whole genome shotgun (WGS) entry which is preliminary data.</text>
</comment>
<comment type="subcellular location">
    <subcellularLocation>
        <location evidence="1">Cell membrane</location>
        <topology evidence="1">Single-pass membrane protein</topology>
    </subcellularLocation>
    <subcellularLocation>
        <location evidence="7">Cell membrane</location>
        <topology evidence="7">Single-pass type II membrane protein</topology>
    </subcellularLocation>
</comment>
<dbReference type="PANTHER" id="PTHR30558">
    <property type="entry name" value="EXBD MEMBRANE COMPONENT OF PMF-DRIVEN MACROMOLECULE IMPORT SYSTEM"/>
    <property type="match status" value="1"/>
</dbReference>
<gene>
    <name evidence="9" type="ORF">H8S84_03625</name>
</gene>
<evidence type="ECO:0000256" key="1">
    <source>
        <dbReference type="ARBA" id="ARBA00004162"/>
    </source>
</evidence>
<feature type="transmembrane region" description="Helical" evidence="8">
    <location>
        <begin position="30"/>
        <end position="48"/>
    </location>
</feature>
<keyword evidence="3" id="KW-1003">Cell membrane</keyword>
<dbReference type="PANTHER" id="PTHR30558:SF3">
    <property type="entry name" value="BIOPOLYMER TRANSPORT PROTEIN EXBD-RELATED"/>
    <property type="match status" value="1"/>
</dbReference>
<dbReference type="AlphaFoldDB" id="A0A923N5M7"/>